<dbReference type="Proteomes" id="UP000182584">
    <property type="component" value="Unassembled WGS sequence"/>
</dbReference>
<keyword evidence="2 13" id="KW-0444">Lipid biosynthesis</keyword>
<evidence type="ECO:0000256" key="11">
    <source>
        <dbReference type="ARBA" id="ARBA00069372"/>
    </source>
</evidence>
<dbReference type="InterPro" id="IPR006168">
    <property type="entry name" value="G3P_DH_NAD-dep"/>
</dbReference>
<evidence type="ECO:0000256" key="5">
    <source>
        <dbReference type="ARBA" id="ARBA00023027"/>
    </source>
</evidence>
<comment type="catalytic activity">
    <reaction evidence="13">
        <text>sn-glycerol 3-phosphate + NAD(+) = dihydroxyacetone phosphate + NADH + H(+)</text>
        <dbReference type="Rhea" id="RHEA:11092"/>
        <dbReference type="ChEBI" id="CHEBI:15378"/>
        <dbReference type="ChEBI" id="CHEBI:57540"/>
        <dbReference type="ChEBI" id="CHEBI:57597"/>
        <dbReference type="ChEBI" id="CHEBI:57642"/>
        <dbReference type="ChEBI" id="CHEBI:57945"/>
        <dbReference type="EC" id="1.1.1.94"/>
    </reaction>
</comment>
<dbReference type="FunFam" id="3.40.50.720:FF:000019">
    <property type="entry name" value="Glycerol-3-phosphate dehydrogenase [NAD(P)+]"/>
    <property type="match status" value="1"/>
</dbReference>
<feature type="binding site" evidence="15">
    <location>
        <begin position="259"/>
        <end position="260"/>
    </location>
    <ligand>
        <name>substrate</name>
    </ligand>
</feature>
<dbReference type="SUPFAM" id="SSF48179">
    <property type="entry name" value="6-phosphogluconate dehydrogenase C-terminal domain-like"/>
    <property type="match status" value="1"/>
</dbReference>
<gene>
    <name evidence="13" type="primary">gpsA</name>
    <name evidence="20" type="ORF">SAMN04487884_102230</name>
</gene>
<dbReference type="FunFam" id="1.10.1040.10:FF:000001">
    <property type="entry name" value="Glycerol-3-phosphate dehydrogenase [NAD(P)+]"/>
    <property type="match status" value="1"/>
</dbReference>
<organism evidence="20 21">
    <name type="scientific">Butyrivibrio fibrisolvens</name>
    <dbReference type="NCBI Taxonomy" id="831"/>
    <lineage>
        <taxon>Bacteria</taxon>
        <taxon>Bacillati</taxon>
        <taxon>Bacillota</taxon>
        <taxon>Clostridia</taxon>
        <taxon>Lachnospirales</taxon>
        <taxon>Lachnospiraceae</taxon>
        <taxon>Butyrivibrio</taxon>
    </lineage>
</organism>
<dbReference type="NCBIfam" id="NF000940">
    <property type="entry name" value="PRK00094.1-2"/>
    <property type="match status" value="1"/>
</dbReference>
<feature type="binding site" evidence="16">
    <location>
        <position position="144"/>
    </location>
    <ligand>
        <name>NAD(+)</name>
        <dbReference type="ChEBI" id="CHEBI:57540"/>
    </ligand>
</feature>
<evidence type="ECO:0000313" key="20">
    <source>
        <dbReference type="EMBL" id="SER16207.1"/>
    </source>
</evidence>
<dbReference type="Pfam" id="PF01210">
    <property type="entry name" value="NAD_Gly3P_dh_N"/>
    <property type="match status" value="1"/>
</dbReference>
<dbReference type="PROSITE" id="PS00957">
    <property type="entry name" value="NAD_G3PDH"/>
    <property type="match status" value="1"/>
</dbReference>
<dbReference type="HAMAP" id="MF_00394">
    <property type="entry name" value="NAD_Glyc3P_dehydrog"/>
    <property type="match status" value="1"/>
</dbReference>
<sequence>MKKENIGIIGAGSWGIALAYLLTNNGHDVTVWTRRKEAADQFQKDHENKDKLPGVILPDSVLFTSDIKEAVTGKNILVLVVPSAHLRETMELMKPYISNDQIIVNCSKGIEESSLLVMSQVIHDVLGNDFPRKNITVLSGPSHAEEVGKGTPTTIVVGAISESVAVRLQNVFMNQVFRVYISPDMKGIEIGAACKNVIALAAGIADGLGYGDNTKAALITRGITEITRLGIAAGGHFETFAGLSGIGDLIVTCASMHSRNRRAGILIGQGKTMQEAMDEVHMVVEGVYSAKAALKLSKLFDVEMPIVEQVCEVLFNDKPAKEAVADLMLRDKKVESHKIEFPEA</sequence>
<evidence type="ECO:0000256" key="17">
    <source>
        <dbReference type="RuleBase" id="RU000437"/>
    </source>
</evidence>
<feature type="binding site" evidence="13">
    <location>
        <position position="108"/>
    </location>
    <ligand>
        <name>sn-glycerol 3-phosphate</name>
        <dbReference type="ChEBI" id="CHEBI:57597"/>
    </ligand>
</feature>
<keyword evidence="5 13" id="KW-0520">NAD</keyword>
<dbReference type="InterPro" id="IPR013328">
    <property type="entry name" value="6PGD_dom2"/>
</dbReference>
<comment type="caution">
    <text evidence="13">Lacks conserved residue(s) required for the propagation of feature annotation.</text>
</comment>
<feature type="domain" description="Glycerol-3-phosphate dehydrogenase NAD-dependent C-terminal" evidence="19">
    <location>
        <begin position="184"/>
        <end position="324"/>
    </location>
</feature>
<dbReference type="GO" id="GO:0141152">
    <property type="term" value="F:glycerol-3-phosphate dehydrogenase (NAD+) activity"/>
    <property type="evidence" value="ECO:0007669"/>
    <property type="project" value="RHEA"/>
</dbReference>
<feature type="binding site" evidence="13">
    <location>
        <position position="144"/>
    </location>
    <ligand>
        <name>NADPH</name>
        <dbReference type="ChEBI" id="CHEBI:57783"/>
    </ligand>
</feature>
<feature type="binding site" evidence="13">
    <location>
        <position position="258"/>
    </location>
    <ligand>
        <name>sn-glycerol 3-phosphate</name>
        <dbReference type="ChEBI" id="CHEBI:57597"/>
    </ligand>
</feature>
<name>A0A1H9LYC5_BUTFI</name>
<keyword evidence="6 13" id="KW-0443">Lipid metabolism</keyword>
<feature type="binding site" evidence="13">
    <location>
        <position position="195"/>
    </location>
    <ligand>
        <name>sn-glycerol 3-phosphate</name>
        <dbReference type="ChEBI" id="CHEBI:57597"/>
    </ligand>
</feature>
<dbReference type="GO" id="GO:0046168">
    <property type="term" value="P:glycerol-3-phosphate catabolic process"/>
    <property type="evidence" value="ECO:0007669"/>
    <property type="project" value="InterPro"/>
</dbReference>
<keyword evidence="7 13" id="KW-0594">Phospholipid biosynthesis</keyword>
<dbReference type="Pfam" id="PF07479">
    <property type="entry name" value="NAD_Gly3P_dh_C"/>
    <property type="match status" value="1"/>
</dbReference>
<feature type="binding site" evidence="13">
    <location>
        <position position="108"/>
    </location>
    <ligand>
        <name>NADPH</name>
        <dbReference type="ChEBI" id="CHEBI:57783"/>
    </ligand>
</feature>
<dbReference type="AlphaFoldDB" id="A0A1H9LYC5"/>
<comment type="catalytic activity">
    <reaction evidence="9">
        <text>sn-glycerol 3-phosphate + NADP(+) = dihydroxyacetone phosphate + NADPH + H(+)</text>
        <dbReference type="Rhea" id="RHEA:11096"/>
        <dbReference type="ChEBI" id="CHEBI:15378"/>
        <dbReference type="ChEBI" id="CHEBI:57597"/>
        <dbReference type="ChEBI" id="CHEBI:57642"/>
        <dbReference type="ChEBI" id="CHEBI:57783"/>
        <dbReference type="ChEBI" id="CHEBI:58349"/>
        <dbReference type="EC" id="1.1.1.94"/>
    </reaction>
    <physiologicalReaction direction="right-to-left" evidence="9">
        <dbReference type="Rhea" id="RHEA:11098"/>
    </physiologicalReaction>
</comment>
<dbReference type="InterPro" id="IPR006109">
    <property type="entry name" value="G3P_DH_NAD-dep_C"/>
</dbReference>
<keyword evidence="3 13" id="KW-0521">NADP</keyword>
<dbReference type="GO" id="GO:0008654">
    <property type="term" value="P:phospholipid biosynthetic process"/>
    <property type="evidence" value="ECO:0007669"/>
    <property type="project" value="UniProtKB-KW"/>
</dbReference>
<evidence type="ECO:0000259" key="18">
    <source>
        <dbReference type="Pfam" id="PF01210"/>
    </source>
</evidence>
<dbReference type="NCBIfam" id="NF000942">
    <property type="entry name" value="PRK00094.1-4"/>
    <property type="match status" value="1"/>
</dbReference>
<dbReference type="RefSeq" id="WP_074754118.1">
    <property type="nucleotide sequence ID" value="NZ_FOGJ01000002.1"/>
</dbReference>
<feature type="active site" description="Proton acceptor" evidence="13 14">
    <location>
        <position position="195"/>
    </location>
</feature>
<dbReference type="PANTHER" id="PTHR11728">
    <property type="entry name" value="GLYCEROL-3-PHOSPHATE DEHYDROGENASE"/>
    <property type="match status" value="1"/>
</dbReference>
<dbReference type="UniPathway" id="UPA00940"/>
<dbReference type="PANTHER" id="PTHR11728:SF1">
    <property type="entry name" value="GLYCEROL-3-PHOSPHATE DEHYDROGENASE [NAD(+)] 2, CHLOROPLASTIC"/>
    <property type="match status" value="1"/>
</dbReference>
<dbReference type="eggNOG" id="COG0240">
    <property type="taxonomic scope" value="Bacteria"/>
</dbReference>
<feature type="binding site" evidence="13">
    <location>
        <position position="34"/>
    </location>
    <ligand>
        <name>NADPH</name>
        <dbReference type="ChEBI" id="CHEBI:57783"/>
    </ligand>
</feature>
<feature type="binding site" evidence="13">
    <location>
        <position position="285"/>
    </location>
    <ligand>
        <name>NADPH</name>
        <dbReference type="ChEBI" id="CHEBI:57783"/>
    </ligand>
</feature>
<comment type="subcellular location">
    <subcellularLocation>
        <location evidence="13">Cytoplasm</location>
    </subcellularLocation>
</comment>
<evidence type="ECO:0000256" key="6">
    <source>
        <dbReference type="ARBA" id="ARBA00023098"/>
    </source>
</evidence>
<evidence type="ECO:0000256" key="3">
    <source>
        <dbReference type="ARBA" id="ARBA00022857"/>
    </source>
</evidence>
<evidence type="ECO:0000256" key="8">
    <source>
        <dbReference type="ARBA" id="ARBA00023264"/>
    </source>
</evidence>
<evidence type="ECO:0000256" key="16">
    <source>
        <dbReference type="PIRSR" id="PIRSR000114-3"/>
    </source>
</evidence>
<evidence type="ECO:0000256" key="12">
    <source>
        <dbReference type="ARBA" id="ARBA00080511"/>
    </source>
</evidence>
<feature type="binding site" evidence="13">
    <location>
        <position position="35"/>
    </location>
    <ligand>
        <name>NADPH</name>
        <dbReference type="ChEBI" id="CHEBI:57783"/>
    </ligand>
</feature>
<dbReference type="NCBIfam" id="NF000941">
    <property type="entry name" value="PRK00094.1-3"/>
    <property type="match status" value="1"/>
</dbReference>
<evidence type="ECO:0000256" key="14">
    <source>
        <dbReference type="PIRSR" id="PIRSR000114-1"/>
    </source>
</evidence>
<evidence type="ECO:0000256" key="15">
    <source>
        <dbReference type="PIRSR" id="PIRSR000114-2"/>
    </source>
</evidence>
<keyword evidence="13" id="KW-0547">Nucleotide-binding</keyword>
<keyword evidence="8 13" id="KW-1208">Phospholipid metabolism</keyword>
<dbReference type="Gene3D" id="3.40.50.720">
    <property type="entry name" value="NAD(P)-binding Rossmann-like Domain"/>
    <property type="match status" value="1"/>
</dbReference>
<evidence type="ECO:0000256" key="9">
    <source>
        <dbReference type="ARBA" id="ARBA00052716"/>
    </source>
</evidence>
<accession>A0A1H9LYC5</accession>
<feature type="domain" description="Glycerol-3-phosphate dehydrogenase NAD-dependent N-terminal" evidence="18">
    <location>
        <begin position="6"/>
        <end position="162"/>
    </location>
</feature>
<feature type="binding site" evidence="13">
    <location>
        <position position="248"/>
    </location>
    <ligand>
        <name>sn-glycerol 3-phosphate</name>
        <dbReference type="ChEBI" id="CHEBI:57597"/>
    </ligand>
</feature>
<dbReference type="SUPFAM" id="SSF51735">
    <property type="entry name" value="NAD(P)-binding Rossmann-fold domains"/>
    <property type="match status" value="1"/>
</dbReference>
<dbReference type="GO" id="GO:0141153">
    <property type="term" value="F:glycerol-3-phosphate dehydrogenase (NADP+) activity"/>
    <property type="evidence" value="ECO:0007669"/>
    <property type="project" value="RHEA"/>
</dbReference>
<evidence type="ECO:0000256" key="4">
    <source>
        <dbReference type="ARBA" id="ARBA00023002"/>
    </source>
</evidence>
<dbReference type="GO" id="GO:0006650">
    <property type="term" value="P:glycerophospholipid metabolic process"/>
    <property type="evidence" value="ECO:0007669"/>
    <property type="project" value="UniProtKB-UniRule"/>
</dbReference>
<dbReference type="Gene3D" id="1.10.1040.10">
    <property type="entry name" value="N-(1-d-carboxylethyl)-l-norvaline Dehydrogenase, domain 2"/>
    <property type="match status" value="1"/>
</dbReference>
<feature type="binding site" evidence="13">
    <location>
        <position position="260"/>
    </location>
    <ligand>
        <name>sn-glycerol 3-phosphate</name>
        <dbReference type="ChEBI" id="CHEBI:57597"/>
    </ligand>
</feature>
<comment type="function">
    <text evidence="13">Catalyzes the reduction of the glycolytic intermediate dihydroxyacetone phosphate (DHAP) to sn-glycerol 3-phosphate (G3P), the key precursor for phospholipid synthesis.</text>
</comment>
<dbReference type="OrthoDB" id="9812273at2"/>
<dbReference type="InterPro" id="IPR011128">
    <property type="entry name" value="G3P_DH_NAD-dep_N"/>
</dbReference>
<comment type="pathway">
    <text evidence="13">Membrane lipid metabolism; glycerophospholipid metabolism.</text>
</comment>
<evidence type="ECO:0000256" key="10">
    <source>
        <dbReference type="ARBA" id="ARBA00066687"/>
    </source>
</evidence>
<dbReference type="EMBL" id="FOGJ01000002">
    <property type="protein sequence ID" value="SER16207.1"/>
    <property type="molecule type" value="Genomic_DNA"/>
</dbReference>
<evidence type="ECO:0000256" key="2">
    <source>
        <dbReference type="ARBA" id="ARBA00022516"/>
    </source>
</evidence>
<evidence type="ECO:0000256" key="7">
    <source>
        <dbReference type="ARBA" id="ARBA00023209"/>
    </source>
</evidence>
<feature type="binding site" evidence="13">
    <location>
        <position position="259"/>
    </location>
    <ligand>
        <name>sn-glycerol 3-phosphate</name>
        <dbReference type="ChEBI" id="CHEBI:57597"/>
    </ligand>
</feature>
<dbReference type="PRINTS" id="PR00077">
    <property type="entry name" value="GPDHDRGNASE"/>
</dbReference>
<comment type="similarity">
    <text evidence="1 13 17">Belongs to the NAD-dependent glycerol-3-phosphate dehydrogenase family.</text>
</comment>
<evidence type="ECO:0000256" key="1">
    <source>
        <dbReference type="ARBA" id="ARBA00011009"/>
    </source>
</evidence>
<feature type="binding site" evidence="13">
    <location>
        <position position="140"/>
    </location>
    <ligand>
        <name>sn-glycerol 3-phosphate</name>
        <dbReference type="ChEBI" id="CHEBI:57597"/>
    </ligand>
</feature>
<feature type="binding site" evidence="13">
    <location>
        <position position="14"/>
    </location>
    <ligand>
        <name>NADPH</name>
        <dbReference type="ChEBI" id="CHEBI:57783"/>
    </ligand>
</feature>
<dbReference type="GO" id="GO:0005975">
    <property type="term" value="P:carbohydrate metabolic process"/>
    <property type="evidence" value="ECO:0007669"/>
    <property type="project" value="InterPro"/>
</dbReference>
<protein>
    <recommendedName>
        <fullName evidence="11 13">Glycerol-3-phosphate dehydrogenase [NAD(P)+]</fullName>
        <ecNumber evidence="10 13">1.1.1.94</ecNumber>
    </recommendedName>
    <alternativeName>
        <fullName evidence="13">NAD(P)(+)-dependent glycerol-3-phosphate dehydrogenase</fullName>
    </alternativeName>
    <alternativeName>
        <fullName evidence="12 13">NAD(P)H-dependent dihydroxyacetone-phosphate reductase</fullName>
    </alternativeName>
</protein>
<dbReference type="PIRSF" id="PIRSF000114">
    <property type="entry name" value="Glycerol-3-P_dh"/>
    <property type="match status" value="1"/>
</dbReference>
<dbReference type="InterPro" id="IPR036291">
    <property type="entry name" value="NAD(P)-bd_dom_sf"/>
</dbReference>
<feature type="binding site" evidence="16">
    <location>
        <position position="259"/>
    </location>
    <ligand>
        <name>NAD(+)</name>
        <dbReference type="ChEBI" id="CHEBI:57540"/>
    </ligand>
</feature>
<dbReference type="InterPro" id="IPR008927">
    <property type="entry name" value="6-PGluconate_DH-like_C_sf"/>
</dbReference>
<evidence type="ECO:0000259" key="19">
    <source>
        <dbReference type="Pfam" id="PF07479"/>
    </source>
</evidence>
<feature type="binding site" evidence="13">
    <location>
        <position position="13"/>
    </location>
    <ligand>
        <name>NADPH</name>
        <dbReference type="ChEBI" id="CHEBI:57783"/>
    </ligand>
</feature>
<evidence type="ECO:0000256" key="13">
    <source>
        <dbReference type="HAMAP-Rule" id="MF_00394"/>
    </source>
</evidence>
<feature type="binding site" evidence="16">
    <location>
        <begin position="10"/>
        <end position="15"/>
    </location>
    <ligand>
        <name>NAD(+)</name>
        <dbReference type="ChEBI" id="CHEBI:57540"/>
    </ligand>
</feature>
<reference evidence="20 21" key="1">
    <citation type="submission" date="2016-10" db="EMBL/GenBank/DDBJ databases">
        <authorList>
            <person name="de Groot N.N."/>
        </authorList>
    </citation>
    <scope>NUCLEOTIDE SEQUENCE [LARGE SCALE GENOMIC DNA]</scope>
    <source>
        <strain evidence="20 21">AR40</strain>
    </source>
</reference>
<feature type="binding site" evidence="13">
    <location>
        <position position="259"/>
    </location>
    <ligand>
        <name>NADPH</name>
        <dbReference type="ChEBI" id="CHEBI:57783"/>
    </ligand>
</feature>
<feature type="binding site" evidence="13">
    <location>
        <position position="142"/>
    </location>
    <ligand>
        <name>sn-glycerol 3-phosphate</name>
        <dbReference type="ChEBI" id="CHEBI:57597"/>
    </ligand>
</feature>
<dbReference type="GO" id="GO:0046167">
    <property type="term" value="P:glycerol-3-phosphate biosynthetic process"/>
    <property type="evidence" value="ECO:0007669"/>
    <property type="project" value="UniProtKB-UniRule"/>
</dbReference>
<dbReference type="EC" id="1.1.1.94" evidence="10 13"/>
<dbReference type="GO" id="GO:0005829">
    <property type="term" value="C:cytosol"/>
    <property type="evidence" value="ECO:0007669"/>
    <property type="project" value="TreeGrafter"/>
</dbReference>
<evidence type="ECO:0000313" key="21">
    <source>
        <dbReference type="Proteomes" id="UP000182584"/>
    </source>
</evidence>
<keyword evidence="13" id="KW-0963">Cytoplasm</keyword>
<feature type="binding site" evidence="15">
    <location>
        <position position="108"/>
    </location>
    <ligand>
        <name>substrate</name>
    </ligand>
</feature>
<keyword evidence="4 13" id="KW-0560">Oxidoreductase</keyword>
<feature type="binding site" evidence="13">
    <location>
        <position position="283"/>
    </location>
    <ligand>
        <name>NADPH</name>
        <dbReference type="ChEBI" id="CHEBI:57783"/>
    </ligand>
</feature>
<dbReference type="GO" id="GO:0051287">
    <property type="term" value="F:NAD binding"/>
    <property type="evidence" value="ECO:0007669"/>
    <property type="project" value="InterPro"/>
</dbReference>
<proteinExistence type="inferred from homology"/>